<comment type="function">
    <text evidence="9">Catalyzes the reversible hydration of carbon dioxide to form bicarbonate.</text>
</comment>
<feature type="binding site" evidence="11">
    <location>
        <position position="645"/>
    </location>
    <ligand>
        <name>Zn(2+)</name>
        <dbReference type="ChEBI" id="CHEBI:29105"/>
    </ligand>
</feature>
<feature type="binding site" evidence="11">
    <location>
        <position position="586"/>
    </location>
    <ligand>
        <name>Zn(2+)</name>
        <dbReference type="ChEBI" id="CHEBI:29105"/>
    </ligand>
</feature>
<evidence type="ECO:0000313" key="16">
    <source>
        <dbReference type="Proteomes" id="UP000028488"/>
    </source>
</evidence>
<feature type="transmembrane region" description="Helical" evidence="13">
    <location>
        <begin position="250"/>
        <end position="275"/>
    </location>
</feature>
<keyword evidence="7 13" id="KW-0472">Membrane</keyword>
<feature type="domain" description="SLC26A/SulP transporter" evidence="14">
    <location>
        <begin position="31"/>
        <end position="378"/>
    </location>
</feature>
<dbReference type="GO" id="GO:0016020">
    <property type="term" value="C:membrane"/>
    <property type="evidence" value="ECO:0007669"/>
    <property type="project" value="UniProtKB-SubCell"/>
</dbReference>
<keyword evidence="11" id="KW-0479">Metal-binding</keyword>
<dbReference type="eggNOG" id="COG0659">
    <property type="taxonomic scope" value="Bacteria"/>
</dbReference>
<feature type="binding site" evidence="11">
    <location>
        <position position="584"/>
    </location>
    <ligand>
        <name>Zn(2+)</name>
        <dbReference type="ChEBI" id="CHEBI:29105"/>
    </ligand>
</feature>
<name>A0A076EL95_RHOOP</name>
<dbReference type="GO" id="GO:0004089">
    <property type="term" value="F:carbonate dehydratase activity"/>
    <property type="evidence" value="ECO:0007669"/>
    <property type="project" value="UniProtKB-EC"/>
</dbReference>
<dbReference type="InterPro" id="IPR011547">
    <property type="entry name" value="SLC26A/SulP_dom"/>
</dbReference>
<dbReference type="eggNOG" id="COG0288">
    <property type="taxonomic scope" value="Bacteria"/>
</dbReference>
<feature type="transmembrane region" description="Helical" evidence="13">
    <location>
        <begin position="382"/>
        <end position="413"/>
    </location>
</feature>
<dbReference type="InterPro" id="IPR036874">
    <property type="entry name" value="Carbonic_anhydrase_sf"/>
</dbReference>
<dbReference type="RefSeq" id="WP_128639807.1">
    <property type="nucleotide sequence ID" value="NZ_CP008947.1"/>
</dbReference>
<feature type="transmembrane region" description="Helical" evidence="13">
    <location>
        <begin position="203"/>
        <end position="223"/>
    </location>
</feature>
<proteinExistence type="inferred from homology"/>
<evidence type="ECO:0000256" key="8">
    <source>
        <dbReference type="ARBA" id="ARBA00023239"/>
    </source>
</evidence>
<feature type="transmembrane region" description="Helical" evidence="13">
    <location>
        <begin position="128"/>
        <end position="149"/>
    </location>
</feature>
<dbReference type="EC" id="4.2.1.1" evidence="3"/>
<keyword evidence="6 13" id="KW-1133">Transmembrane helix</keyword>
<dbReference type="AlphaFoldDB" id="A0A076EL95"/>
<feature type="transmembrane region" description="Helical" evidence="13">
    <location>
        <begin position="178"/>
        <end position="196"/>
    </location>
</feature>
<dbReference type="Pfam" id="PF00484">
    <property type="entry name" value="Pro_CA"/>
    <property type="match status" value="1"/>
</dbReference>
<evidence type="ECO:0000256" key="4">
    <source>
        <dbReference type="ARBA" id="ARBA00022692"/>
    </source>
</evidence>
<evidence type="ECO:0000256" key="7">
    <source>
        <dbReference type="ARBA" id="ARBA00023136"/>
    </source>
</evidence>
<evidence type="ECO:0000256" key="10">
    <source>
        <dbReference type="ARBA" id="ARBA00048348"/>
    </source>
</evidence>
<feature type="region of interest" description="Disordered" evidence="12">
    <location>
        <begin position="1"/>
        <end position="21"/>
    </location>
</feature>
<comment type="catalytic activity">
    <reaction evidence="10">
        <text>hydrogencarbonate + H(+) = CO2 + H2O</text>
        <dbReference type="Rhea" id="RHEA:10748"/>
        <dbReference type="ChEBI" id="CHEBI:15377"/>
        <dbReference type="ChEBI" id="CHEBI:15378"/>
        <dbReference type="ChEBI" id="CHEBI:16526"/>
        <dbReference type="ChEBI" id="CHEBI:17544"/>
        <dbReference type="EC" id="4.2.1.1"/>
    </reaction>
</comment>
<evidence type="ECO:0000256" key="12">
    <source>
        <dbReference type="SAM" id="MobiDB-lite"/>
    </source>
</evidence>
<evidence type="ECO:0000256" key="1">
    <source>
        <dbReference type="ARBA" id="ARBA00004141"/>
    </source>
</evidence>
<dbReference type="Proteomes" id="UP000028488">
    <property type="component" value="Chromosome"/>
</dbReference>
<dbReference type="PANTHER" id="PTHR11814">
    <property type="entry name" value="SULFATE TRANSPORTER"/>
    <property type="match status" value="1"/>
</dbReference>
<dbReference type="SMART" id="SM00947">
    <property type="entry name" value="Pro_CA"/>
    <property type="match status" value="1"/>
</dbReference>
<gene>
    <name evidence="15" type="ORF">EP51_15835</name>
</gene>
<dbReference type="GO" id="GO:0015976">
    <property type="term" value="P:carbon utilization"/>
    <property type="evidence" value="ECO:0007669"/>
    <property type="project" value="InterPro"/>
</dbReference>
<comment type="similarity">
    <text evidence="2">Belongs to the beta-class carbonic anhydrase family.</text>
</comment>
<sequence length="759" mass="78923">MSILENEKAPPSGAPAPGPTLGERLRDNARYDLPASLVVFLVALPLSLGIAIASDAPIMAGLIAAIVGGVVAGSIGGSPLQVSGPAAGLTVVVAELVATFGWKATCAITVAAGFLQIIFGLSRIARAALAIAPVVVHAMLAGIGITIALQQIHVLLGGSSHSSTVENITQLPGQLTSARYSDVLVGSVVIAVLLFWKKIPGKLQVLPGPLVAVVAATVLSLVFPLDIDRIALDGSLFDAVALPSMPEGPWLAVATGVLTVALIASVESLLSAVAVDKMHGGTRSEFNRELVGQGSANMISGLIGGLPVTGVIVRSSTNVAAGARTRASAVLHGVWILVFAALLTGLVEQIPMAALAGLLIVIGIQLVKMAHLRTARRTGDLWVYGVTVAGVVFLNLLEGVIIGLALAVVLLLWRVIHPKMRAEPVGSEDSGRWRVTVEGSCSFLSMPALTGLLAKVPEGAHVTVELAVDFLDHAMFEAIDDWKRHHERNGGTVVIDALGPVDMDAVGASPPRRGIGVVSPRGFAPWKSWQPRHTDTEESTSTPAALRPVLAGVSEYHRRNAAQLQPHLDDLRDGQRPDSLFLTCSDSRIVPNVITSSGPGDLFTVRNVGNLVPTGKQDVSVEAGLAFALDELEVSSVIVCGHSGCGAMKAVLASAPPENDGSDRDAVEQWLTFAQPSRNAFLSGHPVARAAAELGFDEVDQLGMVNVAVQVQTLGRHPLVGAAAAEGRVRVAGMFFDIPSARVLEITSTGVSYLDHVPT</sequence>
<dbReference type="InterPro" id="IPR015892">
    <property type="entry name" value="Carbonic_anhydrase_CS"/>
</dbReference>
<evidence type="ECO:0000256" key="5">
    <source>
        <dbReference type="ARBA" id="ARBA00022833"/>
    </source>
</evidence>
<feature type="transmembrane region" description="Helical" evidence="13">
    <location>
        <begin position="327"/>
        <end position="346"/>
    </location>
</feature>
<evidence type="ECO:0000256" key="13">
    <source>
        <dbReference type="SAM" id="Phobius"/>
    </source>
</evidence>
<feature type="transmembrane region" description="Helical" evidence="13">
    <location>
        <begin position="33"/>
        <end position="53"/>
    </location>
</feature>
<evidence type="ECO:0000256" key="11">
    <source>
        <dbReference type="PIRSR" id="PIRSR601765-1"/>
    </source>
</evidence>
<dbReference type="InterPro" id="IPR001902">
    <property type="entry name" value="SLC26A/SulP_fam"/>
</dbReference>
<comment type="subcellular location">
    <subcellularLocation>
        <location evidence="1">Membrane</location>
        <topology evidence="1">Multi-pass membrane protein</topology>
    </subcellularLocation>
</comment>
<accession>A0A076EL95</accession>
<dbReference type="Gene3D" id="3.40.1050.10">
    <property type="entry name" value="Carbonic anhydrase"/>
    <property type="match status" value="1"/>
</dbReference>
<dbReference type="Pfam" id="PF00916">
    <property type="entry name" value="Sulfate_transp"/>
    <property type="match status" value="1"/>
</dbReference>
<feature type="binding site" evidence="11">
    <location>
        <position position="642"/>
    </location>
    <ligand>
        <name>Zn(2+)</name>
        <dbReference type="ChEBI" id="CHEBI:29105"/>
    </ligand>
</feature>
<dbReference type="GO" id="GO:0055085">
    <property type="term" value="P:transmembrane transport"/>
    <property type="evidence" value="ECO:0007669"/>
    <property type="project" value="InterPro"/>
</dbReference>
<protein>
    <recommendedName>
        <fullName evidence="3">carbonic anhydrase</fullName>
        <ecNumber evidence="3">4.2.1.1</ecNumber>
    </recommendedName>
</protein>
<dbReference type="SUPFAM" id="SSF53056">
    <property type="entry name" value="beta-carbonic anhydrase, cab"/>
    <property type="match status" value="1"/>
</dbReference>
<dbReference type="PROSITE" id="PS00704">
    <property type="entry name" value="PROK_CO2_ANHYDRASE_1"/>
    <property type="match status" value="1"/>
</dbReference>
<dbReference type="GO" id="GO:0008270">
    <property type="term" value="F:zinc ion binding"/>
    <property type="evidence" value="ECO:0007669"/>
    <property type="project" value="InterPro"/>
</dbReference>
<keyword evidence="5 11" id="KW-0862">Zinc</keyword>
<evidence type="ECO:0000256" key="3">
    <source>
        <dbReference type="ARBA" id="ARBA00012925"/>
    </source>
</evidence>
<comment type="cofactor">
    <cofactor evidence="11">
        <name>Zn(2+)</name>
        <dbReference type="ChEBI" id="CHEBI:29105"/>
    </cofactor>
    <text evidence="11">Binds 1 zinc ion per subunit.</text>
</comment>
<reference evidence="15 16" key="1">
    <citation type="submission" date="2014-07" db="EMBL/GenBank/DDBJ databases">
        <title>Genome Sequence of Rhodococcus opacus Strain R7, a Biodegrader of Mono- and Polycyclic Aromatic Hydrocarbons.</title>
        <authorList>
            <person name="Di Gennaro P."/>
            <person name="Zampolli J."/>
            <person name="Presti I."/>
            <person name="Cappelletti M."/>
            <person name="D'Ursi P."/>
            <person name="Orro A."/>
            <person name="Mezzelani A."/>
            <person name="Milanesi L."/>
        </authorList>
    </citation>
    <scope>NUCLEOTIDE SEQUENCE [LARGE SCALE GENOMIC DNA]</scope>
    <source>
        <strain evidence="15 16">R7</strain>
    </source>
</reference>
<keyword evidence="8" id="KW-0456">Lyase</keyword>
<evidence type="ECO:0000256" key="9">
    <source>
        <dbReference type="ARBA" id="ARBA00024993"/>
    </source>
</evidence>
<feature type="transmembrane region" description="Helical" evidence="13">
    <location>
        <begin position="353"/>
        <end position="370"/>
    </location>
</feature>
<dbReference type="EMBL" id="CP008947">
    <property type="protein sequence ID" value="AII05987.1"/>
    <property type="molecule type" value="Genomic_DNA"/>
</dbReference>
<feature type="transmembrane region" description="Helical" evidence="13">
    <location>
        <begin position="60"/>
        <end position="80"/>
    </location>
</feature>
<organism evidence="15 16">
    <name type="scientific">Rhodococcus opacus</name>
    <name type="common">Nocardia opaca</name>
    <dbReference type="NCBI Taxonomy" id="37919"/>
    <lineage>
        <taxon>Bacteria</taxon>
        <taxon>Bacillati</taxon>
        <taxon>Actinomycetota</taxon>
        <taxon>Actinomycetes</taxon>
        <taxon>Mycobacteriales</taxon>
        <taxon>Nocardiaceae</taxon>
        <taxon>Rhodococcus</taxon>
    </lineage>
</organism>
<feature type="transmembrane region" description="Helical" evidence="13">
    <location>
        <begin position="100"/>
        <end position="121"/>
    </location>
</feature>
<evidence type="ECO:0000313" key="15">
    <source>
        <dbReference type="EMBL" id="AII05987.1"/>
    </source>
</evidence>
<evidence type="ECO:0000256" key="6">
    <source>
        <dbReference type="ARBA" id="ARBA00022989"/>
    </source>
</evidence>
<evidence type="ECO:0000259" key="14">
    <source>
        <dbReference type="Pfam" id="PF00916"/>
    </source>
</evidence>
<evidence type="ECO:0000256" key="2">
    <source>
        <dbReference type="ARBA" id="ARBA00006217"/>
    </source>
</evidence>
<keyword evidence="4 13" id="KW-0812">Transmembrane</keyword>
<dbReference type="InterPro" id="IPR001765">
    <property type="entry name" value="Carbonic_anhydrase"/>
</dbReference>